<dbReference type="Proteomes" id="UP001230253">
    <property type="component" value="Unassembled WGS sequence"/>
</dbReference>
<gene>
    <name evidence="10" type="ORF">J2R99_002119</name>
</gene>
<dbReference type="InterPro" id="IPR027417">
    <property type="entry name" value="P-loop_NTPase"/>
</dbReference>
<evidence type="ECO:0000256" key="1">
    <source>
        <dbReference type="ARBA" id="ARBA00005417"/>
    </source>
</evidence>
<dbReference type="SUPFAM" id="SSF52540">
    <property type="entry name" value="P-loop containing nucleoside triphosphate hydrolases"/>
    <property type="match status" value="1"/>
</dbReference>
<evidence type="ECO:0000256" key="5">
    <source>
        <dbReference type="ARBA" id="ARBA00022840"/>
    </source>
</evidence>
<protein>
    <submittedName>
        <fullName evidence="10">Phosphonate transport system ATP-binding protein</fullName>
    </submittedName>
</protein>
<evidence type="ECO:0000313" key="11">
    <source>
        <dbReference type="Proteomes" id="UP001230253"/>
    </source>
</evidence>
<keyword evidence="4" id="KW-0547">Nucleotide-binding</keyword>
<dbReference type="RefSeq" id="WP_307154450.1">
    <property type="nucleotide sequence ID" value="NZ_JAUSUK010000002.1"/>
</dbReference>
<keyword evidence="11" id="KW-1185">Reference proteome</keyword>
<reference evidence="10 11" key="1">
    <citation type="submission" date="2023-07" db="EMBL/GenBank/DDBJ databases">
        <title>Genomic Encyclopedia of Type Strains, Phase IV (KMG-IV): sequencing the most valuable type-strain genomes for metagenomic binning, comparative biology and taxonomic classification.</title>
        <authorList>
            <person name="Goeker M."/>
        </authorList>
    </citation>
    <scope>NUCLEOTIDE SEQUENCE [LARGE SCALE GENOMIC DNA]</scope>
    <source>
        <strain evidence="10 11">DSM 11549</strain>
    </source>
</reference>
<dbReference type="PROSITE" id="PS00211">
    <property type="entry name" value="ABC_TRANSPORTER_1"/>
    <property type="match status" value="1"/>
</dbReference>
<dbReference type="PANTHER" id="PTHR43166">
    <property type="entry name" value="AMINO ACID IMPORT ATP-BINDING PROTEIN"/>
    <property type="match status" value="1"/>
</dbReference>
<dbReference type="InterPro" id="IPR012693">
    <property type="entry name" value="ABC_transpr_PhnC"/>
</dbReference>
<evidence type="ECO:0000256" key="7">
    <source>
        <dbReference type="ARBA" id="ARBA00023136"/>
    </source>
</evidence>
<keyword evidence="2" id="KW-0813">Transport</keyword>
<keyword evidence="7" id="KW-0472">Membrane</keyword>
<feature type="domain" description="ABC transporter" evidence="9">
    <location>
        <begin position="12"/>
        <end position="259"/>
    </location>
</feature>
<dbReference type="SMART" id="SM00382">
    <property type="entry name" value="AAA"/>
    <property type="match status" value="1"/>
</dbReference>
<dbReference type="CDD" id="cd03256">
    <property type="entry name" value="ABC_PhnC_transporter"/>
    <property type="match status" value="1"/>
</dbReference>
<evidence type="ECO:0000256" key="4">
    <source>
        <dbReference type="ARBA" id="ARBA00022741"/>
    </source>
</evidence>
<evidence type="ECO:0000256" key="3">
    <source>
        <dbReference type="ARBA" id="ARBA00022475"/>
    </source>
</evidence>
<evidence type="ECO:0000256" key="6">
    <source>
        <dbReference type="ARBA" id="ARBA00022967"/>
    </source>
</evidence>
<evidence type="ECO:0000313" key="10">
    <source>
        <dbReference type="EMBL" id="MDQ0326250.1"/>
    </source>
</evidence>
<evidence type="ECO:0000259" key="9">
    <source>
        <dbReference type="PROSITE" id="PS50893"/>
    </source>
</evidence>
<dbReference type="InterPro" id="IPR017871">
    <property type="entry name" value="ABC_transporter-like_CS"/>
</dbReference>
<name>A0ABU0C6V6_9BRAD</name>
<keyword evidence="3" id="KW-1003">Cell membrane</keyword>
<dbReference type="Gene3D" id="3.40.50.300">
    <property type="entry name" value="P-loop containing nucleotide triphosphate hydrolases"/>
    <property type="match status" value="1"/>
</dbReference>
<keyword evidence="5 10" id="KW-0067">ATP-binding</keyword>
<dbReference type="EMBL" id="JAUSUK010000002">
    <property type="protein sequence ID" value="MDQ0326250.1"/>
    <property type="molecule type" value="Genomic_DNA"/>
</dbReference>
<dbReference type="GO" id="GO:0005524">
    <property type="term" value="F:ATP binding"/>
    <property type="evidence" value="ECO:0007669"/>
    <property type="project" value="UniProtKB-KW"/>
</dbReference>
<keyword evidence="6" id="KW-1278">Translocase</keyword>
<comment type="function">
    <text evidence="8">Involved in beta-(1--&gt;2)glucan export. Transmembrane domains (TMD) form a pore in the inner membrane and the ATP-binding domain (NBD) is responsible for energy generation.</text>
</comment>
<accession>A0ABU0C6V6</accession>
<dbReference type="InterPro" id="IPR003593">
    <property type="entry name" value="AAA+_ATPase"/>
</dbReference>
<organism evidence="10 11">
    <name type="scientific">Rhodopseudomonas julia</name>
    <dbReference type="NCBI Taxonomy" id="200617"/>
    <lineage>
        <taxon>Bacteria</taxon>
        <taxon>Pseudomonadati</taxon>
        <taxon>Pseudomonadota</taxon>
        <taxon>Alphaproteobacteria</taxon>
        <taxon>Hyphomicrobiales</taxon>
        <taxon>Nitrobacteraceae</taxon>
        <taxon>Rhodopseudomonas</taxon>
    </lineage>
</organism>
<dbReference type="Pfam" id="PF00005">
    <property type="entry name" value="ABC_tran"/>
    <property type="match status" value="1"/>
</dbReference>
<proteinExistence type="inferred from homology"/>
<evidence type="ECO:0000256" key="8">
    <source>
        <dbReference type="ARBA" id="ARBA00024722"/>
    </source>
</evidence>
<dbReference type="NCBIfam" id="TIGR02315">
    <property type="entry name" value="ABC_phnC"/>
    <property type="match status" value="1"/>
</dbReference>
<comment type="similarity">
    <text evidence="1">Belongs to the ABC transporter superfamily.</text>
</comment>
<dbReference type="InterPro" id="IPR003439">
    <property type="entry name" value="ABC_transporter-like_ATP-bd"/>
</dbReference>
<dbReference type="InterPro" id="IPR050086">
    <property type="entry name" value="MetN_ABC_transporter-like"/>
</dbReference>
<comment type="caution">
    <text evidence="10">The sequence shown here is derived from an EMBL/GenBank/DDBJ whole genome shotgun (WGS) entry which is preliminary data.</text>
</comment>
<dbReference type="PANTHER" id="PTHR43166:SF6">
    <property type="entry name" value="PHOSPHONATES IMPORT ATP-BINDING PROTEIN PHNC"/>
    <property type="match status" value="1"/>
</dbReference>
<dbReference type="PROSITE" id="PS50893">
    <property type="entry name" value="ABC_TRANSPORTER_2"/>
    <property type="match status" value="1"/>
</dbReference>
<evidence type="ECO:0000256" key="2">
    <source>
        <dbReference type="ARBA" id="ARBA00022448"/>
    </source>
</evidence>
<sequence length="292" mass="31254">MPVTASLNVPAVRVEKLSKRYGKTLALRNVSIDVAPGEMVALIGASGSGKSTLIRHIAGLERGSGDACRVTVLDQVMQSEGRLSRDARRIRREIGVIFQQFNLVGRLSVLTNVLVGCLGSVPAWRGTFGLFTKAEQQEAMRALARVGIAETVRQRSSTLSGGQQQRAAIARALVQGAKVILADEPIASLDPSSARRVMEALGEINRADGITVIVSLHQVEYARLYCPRTLALRNGEVAFDGPSAALTNDFLREIYGDASEELVLPGAPAEQPQPAKRPEPAVAKIARQLAVT</sequence>